<name>A0AA40B8J8_9PEZI</name>
<accession>A0AA40B8J8</accession>
<proteinExistence type="predicted"/>
<keyword evidence="3" id="KW-1185">Reference proteome</keyword>
<dbReference type="AlphaFoldDB" id="A0AA40B8J8"/>
<feature type="region of interest" description="Disordered" evidence="1">
    <location>
        <begin position="1"/>
        <end position="27"/>
    </location>
</feature>
<dbReference type="EMBL" id="JAUKUA010000001">
    <property type="protein sequence ID" value="KAK0729657.1"/>
    <property type="molecule type" value="Genomic_DNA"/>
</dbReference>
<organism evidence="2 3">
    <name type="scientific">Lasiosphaeris hirsuta</name>
    <dbReference type="NCBI Taxonomy" id="260670"/>
    <lineage>
        <taxon>Eukaryota</taxon>
        <taxon>Fungi</taxon>
        <taxon>Dikarya</taxon>
        <taxon>Ascomycota</taxon>
        <taxon>Pezizomycotina</taxon>
        <taxon>Sordariomycetes</taxon>
        <taxon>Sordariomycetidae</taxon>
        <taxon>Sordariales</taxon>
        <taxon>Lasiosphaeriaceae</taxon>
        <taxon>Lasiosphaeris</taxon>
    </lineage>
</organism>
<dbReference type="Proteomes" id="UP001172102">
    <property type="component" value="Unassembled WGS sequence"/>
</dbReference>
<comment type="caution">
    <text evidence="2">The sequence shown here is derived from an EMBL/GenBank/DDBJ whole genome shotgun (WGS) entry which is preliminary data.</text>
</comment>
<evidence type="ECO:0000313" key="3">
    <source>
        <dbReference type="Proteomes" id="UP001172102"/>
    </source>
</evidence>
<evidence type="ECO:0000256" key="1">
    <source>
        <dbReference type="SAM" id="MobiDB-lite"/>
    </source>
</evidence>
<sequence>MEQTMNHAENPEVAEPEPRRPKYRSRATGIPRGQYTEHSHPIACELPSVQDPTVQCTTRFVYEYHHRTHRQAIHGVYRPGEMDAIIFTTSRSHLQRINKPSMAAMLVHQRAVWNNLKAAVLADLVEAYAWGPEFPEALVSAIAAVDLQAPDASTAVLNPRQHSKAHLTDSLIEIRTLWRDWALLKDELEMIGFGHTQEPQEGLEEES</sequence>
<evidence type="ECO:0000313" key="2">
    <source>
        <dbReference type="EMBL" id="KAK0729657.1"/>
    </source>
</evidence>
<gene>
    <name evidence="2" type="ORF">B0H67DRAFT_638249</name>
</gene>
<reference evidence="2" key="1">
    <citation type="submission" date="2023-06" db="EMBL/GenBank/DDBJ databases">
        <title>Genome-scale phylogeny and comparative genomics of the fungal order Sordariales.</title>
        <authorList>
            <consortium name="Lawrence Berkeley National Laboratory"/>
            <person name="Hensen N."/>
            <person name="Bonometti L."/>
            <person name="Westerberg I."/>
            <person name="Brannstrom I.O."/>
            <person name="Guillou S."/>
            <person name="Cros-Aarteil S."/>
            <person name="Calhoun S."/>
            <person name="Haridas S."/>
            <person name="Kuo A."/>
            <person name="Mondo S."/>
            <person name="Pangilinan J."/>
            <person name="Riley R."/>
            <person name="Labutti K."/>
            <person name="Andreopoulos B."/>
            <person name="Lipzen A."/>
            <person name="Chen C."/>
            <person name="Yanf M."/>
            <person name="Daum C."/>
            <person name="Ng V."/>
            <person name="Clum A."/>
            <person name="Steindorff A."/>
            <person name="Ohm R."/>
            <person name="Martin F."/>
            <person name="Silar P."/>
            <person name="Natvig D."/>
            <person name="Lalanne C."/>
            <person name="Gautier V."/>
            <person name="Ament-Velasquez S.L."/>
            <person name="Kruys A."/>
            <person name="Hutchinson M.I."/>
            <person name="Powell A.J."/>
            <person name="Barry K."/>
            <person name="Miller A.N."/>
            <person name="Grigoriev I.V."/>
            <person name="Debuchy R."/>
            <person name="Gladieux P."/>
            <person name="Thoren M.H."/>
            <person name="Johannesson H."/>
        </authorList>
    </citation>
    <scope>NUCLEOTIDE SEQUENCE</scope>
    <source>
        <strain evidence="2">SMH4607-1</strain>
    </source>
</reference>
<protein>
    <submittedName>
        <fullName evidence="2">Uncharacterized protein</fullName>
    </submittedName>
</protein>